<protein>
    <submittedName>
        <fullName evidence="5">Molybdate ABC transporter substrate-binding protein</fullName>
    </submittedName>
</protein>
<gene>
    <name evidence="5" type="primary">modA</name>
    <name evidence="5" type="ORF">DXV75_13720</name>
</gene>
<keyword evidence="4" id="KW-0500">Molybdenum</keyword>
<dbReference type="PANTHER" id="PTHR30632:SF14">
    <property type="entry name" value="TUNGSTATE_MOLYBDATE_CHROMATE-BINDING PROTEIN MODA"/>
    <property type="match status" value="1"/>
</dbReference>
<dbReference type="NCBIfam" id="TIGR01256">
    <property type="entry name" value="modA"/>
    <property type="match status" value="1"/>
</dbReference>
<organism evidence="5 6">
    <name type="scientific">Alteromonas aestuariivivens</name>
    <dbReference type="NCBI Taxonomy" id="1938339"/>
    <lineage>
        <taxon>Bacteria</taxon>
        <taxon>Pseudomonadati</taxon>
        <taxon>Pseudomonadota</taxon>
        <taxon>Gammaproteobacteria</taxon>
        <taxon>Alteromonadales</taxon>
        <taxon>Alteromonadaceae</taxon>
        <taxon>Alteromonas/Salinimonas group</taxon>
        <taxon>Alteromonas</taxon>
    </lineage>
</organism>
<proteinExistence type="inferred from homology"/>
<reference evidence="6" key="1">
    <citation type="submission" date="2018-08" db="EMBL/GenBank/DDBJ databases">
        <authorList>
            <person name="Zhang J."/>
            <person name="Du Z.-J."/>
        </authorList>
    </citation>
    <scope>NUCLEOTIDE SEQUENCE [LARGE SCALE GENOMIC DNA]</scope>
    <source>
        <strain evidence="6">KCTC 52655</strain>
    </source>
</reference>
<evidence type="ECO:0000256" key="3">
    <source>
        <dbReference type="ARBA" id="ARBA00022729"/>
    </source>
</evidence>
<comment type="caution">
    <text evidence="5">The sequence shown here is derived from an EMBL/GenBank/DDBJ whole genome shotgun (WGS) entry which is preliminary data.</text>
</comment>
<comment type="similarity">
    <text evidence="1">Belongs to the bacterial solute-binding protein ModA family.</text>
</comment>
<evidence type="ECO:0000256" key="1">
    <source>
        <dbReference type="ARBA" id="ARBA00009175"/>
    </source>
</evidence>
<keyword evidence="2 4" id="KW-0479">Metal-binding</keyword>
<dbReference type="GO" id="GO:0030973">
    <property type="term" value="F:molybdate ion binding"/>
    <property type="evidence" value="ECO:0007669"/>
    <property type="project" value="TreeGrafter"/>
</dbReference>
<name>A0A3D8M401_9ALTE</name>
<dbReference type="OrthoDB" id="9785015at2"/>
<dbReference type="GO" id="GO:0046872">
    <property type="term" value="F:metal ion binding"/>
    <property type="evidence" value="ECO:0007669"/>
    <property type="project" value="UniProtKB-KW"/>
</dbReference>
<dbReference type="SUPFAM" id="SSF53850">
    <property type="entry name" value="Periplasmic binding protein-like II"/>
    <property type="match status" value="1"/>
</dbReference>
<evidence type="ECO:0000313" key="6">
    <source>
        <dbReference type="Proteomes" id="UP000256561"/>
    </source>
</evidence>
<dbReference type="InterPro" id="IPR050682">
    <property type="entry name" value="ModA/WtpA"/>
</dbReference>
<keyword evidence="3" id="KW-0732">Signal</keyword>
<dbReference type="AlphaFoldDB" id="A0A3D8M401"/>
<feature type="binding site" evidence="4">
    <location>
        <position position="63"/>
    </location>
    <ligand>
        <name>molybdate</name>
        <dbReference type="ChEBI" id="CHEBI:36264"/>
    </ligand>
</feature>
<dbReference type="InterPro" id="IPR005950">
    <property type="entry name" value="ModA"/>
</dbReference>
<sequence>MIMLTNMRLYIGLLVTLVLVATRSFAAPLHLAVAANFAQPAKALCNELFAAAGEPCLVTVASSGTLYAQIVHGAPFDVFLSADTLRPAELDRRGLVASDGVKNYAIGRLAYVNRAAQNPSLELLATSVHSKLAMANPDLAPYGLAARQTLQSLSVFDPYRKQLVLGTNVLQAFQFYHSANVEQALTAWSLVHEYPSHVIQIPADLHEPIVQQLALLARASKNKQAKAFVEYLISGAVQARLPQWGYDPVSSVTGGPDGQ</sequence>
<dbReference type="GO" id="GO:0015689">
    <property type="term" value="P:molybdate ion transport"/>
    <property type="evidence" value="ECO:0007669"/>
    <property type="project" value="InterPro"/>
</dbReference>
<dbReference type="EMBL" id="QRHA01000010">
    <property type="protein sequence ID" value="RDV24477.1"/>
    <property type="molecule type" value="Genomic_DNA"/>
</dbReference>
<dbReference type="Gene3D" id="3.40.190.10">
    <property type="entry name" value="Periplasmic binding protein-like II"/>
    <property type="match status" value="2"/>
</dbReference>
<dbReference type="Pfam" id="PF13531">
    <property type="entry name" value="SBP_bac_11"/>
    <property type="match status" value="1"/>
</dbReference>
<accession>A0A3D8M401</accession>
<evidence type="ECO:0000313" key="5">
    <source>
        <dbReference type="EMBL" id="RDV24477.1"/>
    </source>
</evidence>
<keyword evidence="6" id="KW-1185">Reference proteome</keyword>
<dbReference type="PIRSF" id="PIRSF004846">
    <property type="entry name" value="ModA"/>
    <property type="match status" value="1"/>
</dbReference>
<evidence type="ECO:0000256" key="4">
    <source>
        <dbReference type="PIRSR" id="PIRSR004846-1"/>
    </source>
</evidence>
<evidence type="ECO:0000256" key="2">
    <source>
        <dbReference type="ARBA" id="ARBA00022723"/>
    </source>
</evidence>
<dbReference type="Proteomes" id="UP000256561">
    <property type="component" value="Unassembled WGS sequence"/>
</dbReference>
<feature type="binding site" evidence="4">
    <location>
        <position position="169"/>
    </location>
    <ligand>
        <name>molybdate</name>
        <dbReference type="ChEBI" id="CHEBI:36264"/>
    </ligand>
</feature>
<dbReference type="PANTHER" id="PTHR30632">
    <property type="entry name" value="MOLYBDATE-BINDING PERIPLASMIC PROTEIN"/>
    <property type="match status" value="1"/>
</dbReference>